<dbReference type="Proteomes" id="UP000242181">
    <property type="component" value="Unassembled WGS sequence"/>
</dbReference>
<evidence type="ECO:0000256" key="1">
    <source>
        <dbReference type="ARBA" id="ARBA00001933"/>
    </source>
</evidence>
<accession>A0A2P7RA09</accession>
<dbReference type="RefSeq" id="WP_106451992.1">
    <property type="nucleotide sequence ID" value="NZ_PXYH01000002.1"/>
</dbReference>
<dbReference type="SUPFAM" id="SSF56752">
    <property type="entry name" value="D-aminoacid aminotransferase-like PLP-dependent enzymes"/>
    <property type="match status" value="1"/>
</dbReference>
<dbReference type="Gene3D" id="3.30.470.10">
    <property type="match status" value="1"/>
</dbReference>
<evidence type="ECO:0000256" key="2">
    <source>
        <dbReference type="ARBA" id="ARBA00009320"/>
    </source>
</evidence>
<keyword evidence="14" id="KW-1185">Reference proteome</keyword>
<dbReference type="Pfam" id="PF01063">
    <property type="entry name" value="Aminotran_4"/>
    <property type="match status" value="1"/>
</dbReference>
<proteinExistence type="inferred from homology"/>
<dbReference type="Gene3D" id="3.20.10.10">
    <property type="entry name" value="D-amino Acid Aminotransferase, subunit A, domain 2"/>
    <property type="match status" value="1"/>
</dbReference>
<dbReference type="EC" id="4.1.3.38" evidence="8 12"/>
<dbReference type="InterPro" id="IPR043132">
    <property type="entry name" value="BCAT-like_C"/>
</dbReference>
<name>A0A2P7RA09_9GAMM</name>
<evidence type="ECO:0000256" key="4">
    <source>
        <dbReference type="ARBA" id="ARBA00022898"/>
    </source>
</evidence>
<evidence type="ECO:0000256" key="11">
    <source>
        <dbReference type="ARBA" id="ARBA00069174"/>
    </source>
</evidence>
<dbReference type="GO" id="GO:0008696">
    <property type="term" value="F:4-amino-4-deoxychorismate lyase activity"/>
    <property type="evidence" value="ECO:0007669"/>
    <property type="project" value="UniProtKB-UniRule"/>
</dbReference>
<comment type="cofactor">
    <cofactor evidence="1">
        <name>pyridoxal 5'-phosphate</name>
        <dbReference type="ChEBI" id="CHEBI:597326"/>
    </cofactor>
</comment>
<comment type="similarity">
    <text evidence="2">Belongs to the class-IV pyridoxal-phosphate-dependent aminotransferase family.</text>
</comment>
<dbReference type="GO" id="GO:0008153">
    <property type="term" value="P:4-aminobenzoate biosynthetic process"/>
    <property type="evidence" value="ECO:0007669"/>
    <property type="project" value="UniProtKB-UniRule"/>
</dbReference>
<comment type="catalytic activity">
    <reaction evidence="9">
        <text>4-amino-4-deoxychorismate = 4-aminobenzoate + pyruvate + H(+)</text>
        <dbReference type="Rhea" id="RHEA:16201"/>
        <dbReference type="ChEBI" id="CHEBI:15361"/>
        <dbReference type="ChEBI" id="CHEBI:15378"/>
        <dbReference type="ChEBI" id="CHEBI:17836"/>
        <dbReference type="ChEBI" id="CHEBI:58406"/>
        <dbReference type="EC" id="4.1.3.38"/>
    </reaction>
</comment>
<dbReference type="InterPro" id="IPR036038">
    <property type="entry name" value="Aminotransferase-like"/>
</dbReference>
<reference evidence="13 14" key="1">
    <citation type="submission" date="2018-03" db="EMBL/GenBank/DDBJ databases">
        <title>The draft genome of Zobellella taiwanensis JCM 13381.</title>
        <authorList>
            <person name="Liu L."/>
            <person name="Li L."/>
            <person name="Wang T."/>
            <person name="Zhang X."/>
            <person name="Liang L."/>
        </authorList>
    </citation>
    <scope>NUCLEOTIDE SEQUENCE [LARGE SCALE GENOMIC DNA]</scope>
    <source>
        <strain evidence="13 14">JCM 13381</strain>
    </source>
</reference>
<evidence type="ECO:0000313" key="13">
    <source>
        <dbReference type="EMBL" id="PSJ47064.1"/>
    </source>
</evidence>
<evidence type="ECO:0000256" key="6">
    <source>
        <dbReference type="ARBA" id="ARBA00023239"/>
    </source>
</evidence>
<organism evidence="13 14">
    <name type="scientific">Zobellella taiwanensis</name>
    <dbReference type="NCBI Taxonomy" id="347535"/>
    <lineage>
        <taxon>Bacteria</taxon>
        <taxon>Pseudomonadati</taxon>
        <taxon>Pseudomonadota</taxon>
        <taxon>Gammaproteobacteria</taxon>
        <taxon>Aeromonadales</taxon>
        <taxon>Aeromonadaceae</taxon>
        <taxon>Zobellella</taxon>
    </lineage>
</organism>
<comment type="pathway">
    <text evidence="7">Cofactor biosynthesis; tetrahydrofolate biosynthesis; 4-aminobenzoate from chorismate: step 2/2.</text>
</comment>
<dbReference type="GO" id="GO:0005829">
    <property type="term" value="C:cytosol"/>
    <property type="evidence" value="ECO:0007669"/>
    <property type="project" value="TreeGrafter"/>
</dbReference>
<dbReference type="GO" id="GO:0046656">
    <property type="term" value="P:folic acid biosynthetic process"/>
    <property type="evidence" value="ECO:0007669"/>
    <property type="project" value="UniProtKB-KW"/>
</dbReference>
<evidence type="ECO:0000256" key="8">
    <source>
        <dbReference type="ARBA" id="ARBA00035676"/>
    </source>
</evidence>
<dbReference type="CDD" id="cd01559">
    <property type="entry name" value="ADCL_like"/>
    <property type="match status" value="1"/>
</dbReference>
<dbReference type="InterPro" id="IPR017824">
    <property type="entry name" value="Aminodeoxychorismate_lyase_IV"/>
</dbReference>
<evidence type="ECO:0000256" key="10">
    <source>
        <dbReference type="ARBA" id="ARBA00054027"/>
    </source>
</evidence>
<dbReference type="InterPro" id="IPR050571">
    <property type="entry name" value="Class-IV_PLP-Dep_Aminotrnsfr"/>
</dbReference>
<dbReference type="PANTHER" id="PTHR42743:SF2">
    <property type="entry name" value="AMINODEOXYCHORISMATE LYASE"/>
    <property type="match status" value="1"/>
</dbReference>
<sequence>MQKIFSEHQEALSRGWQLGDGHFTTLHARRGRLRLWPYHQARLAEACRRLLMAPPDWDALYRQATAAAEDRETVVRVTLLRGPGARGYGIAGCADPTLVINTAPFPQAYLDWRDTGVEIGVCAGRLGHSPLLAGLKTVNRLEQVLLKAELERAGLAEGVVLDQDGHVLEAVTANLFWRRGEHIYTPVLDRGGVRGTLRGWLLDRLGHRVRQVRAPLQELLAADEAWLCNALMGIVPVAAIAGHSLPSSFSTARGLQQQYEQID</sequence>
<evidence type="ECO:0000313" key="14">
    <source>
        <dbReference type="Proteomes" id="UP000242181"/>
    </source>
</evidence>
<evidence type="ECO:0000256" key="7">
    <source>
        <dbReference type="ARBA" id="ARBA00035633"/>
    </source>
</evidence>
<gene>
    <name evidence="13" type="primary">pabC</name>
    <name evidence="13" type="ORF">C7I36_01540</name>
</gene>
<keyword evidence="5" id="KW-0289">Folate biosynthesis</keyword>
<comment type="function">
    <text evidence="10">Involved in the biosynthesis of p-aminobenzoate (PABA), a precursor of tetrahydrofolate. Converts 4-amino-4-deoxychorismate into 4-aminobenzoate (PABA) and pyruvate.</text>
</comment>
<keyword evidence="6 13" id="KW-0456">Lyase</keyword>
<dbReference type="OrthoDB" id="9805628at2"/>
<dbReference type="FunFam" id="3.20.10.10:FF:000002">
    <property type="entry name" value="D-alanine aminotransferase"/>
    <property type="match status" value="1"/>
</dbReference>
<dbReference type="GO" id="GO:0030170">
    <property type="term" value="F:pyridoxal phosphate binding"/>
    <property type="evidence" value="ECO:0007669"/>
    <property type="project" value="InterPro"/>
</dbReference>
<dbReference type="PANTHER" id="PTHR42743">
    <property type="entry name" value="AMINO-ACID AMINOTRANSFERASE"/>
    <property type="match status" value="1"/>
</dbReference>
<dbReference type="AlphaFoldDB" id="A0A2P7RA09"/>
<comment type="subunit">
    <text evidence="3">Homodimer.</text>
</comment>
<comment type="caution">
    <text evidence="13">The sequence shown here is derived from an EMBL/GenBank/DDBJ whole genome shotgun (WGS) entry which is preliminary data.</text>
</comment>
<dbReference type="InterPro" id="IPR043131">
    <property type="entry name" value="BCAT-like_N"/>
</dbReference>
<dbReference type="NCBIfam" id="TIGR03461">
    <property type="entry name" value="pabC_Proteo"/>
    <property type="match status" value="1"/>
</dbReference>
<dbReference type="EMBL" id="PXYH01000002">
    <property type="protein sequence ID" value="PSJ47064.1"/>
    <property type="molecule type" value="Genomic_DNA"/>
</dbReference>
<dbReference type="InterPro" id="IPR001544">
    <property type="entry name" value="Aminotrans_IV"/>
</dbReference>
<evidence type="ECO:0000256" key="3">
    <source>
        <dbReference type="ARBA" id="ARBA00011738"/>
    </source>
</evidence>
<keyword evidence="4" id="KW-0663">Pyridoxal phosphate</keyword>
<evidence type="ECO:0000256" key="5">
    <source>
        <dbReference type="ARBA" id="ARBA00022909"/>
    </source>
</evidence>
<protein>
    <recommendedName>
        <fullName evidence="11 12">Aminodeoxychorismate lyase</fullName>
        <ecNumber evidence="8 12">4.1.3.38</ecNumber>
    </recommendedName>
</protein>
<evidence type="ECO:0000256" key="9">
    <source>
        <dbReference type="ARBA" id="ARBA00049529"/>
    </source>
</evidence>
<evidence type="ECO:0000256" key="12">
    <source>
        <dbReference type="NCBIfam" id="TIGR03461"/>
    </source>
</evidence>